<evidence type="ECO:0000256" key="1">
    <source>
        <dbReference type="SAM" id="MobiDB-lite"/>
    </source>
</evidence>
<comment type="caution">
    <text evidence="2">The sequence shown here is derived from an EMBL/GenBank/DDBJ whole genome shotgun (WGS) entry which is preliminary data.</text>
</comment>
<reference evidence="2 3" key="1">
    <citation type="journal article" date="2013" name="Genome Announc.">
        <title>Draft Genome Sequence of Helicobacter fennelliae Strain MRY12-0050, Isolated from a Bacteremia Patient.</title>
        <authorList>
            <person name="Rimbara E."/>
            <person name="Matsui M."/>
            <person name="Mori S."/>
            <person name="Suzuki S."/>
            <person name="Suzuki M."/>
            <person name="Kim H."/>
            <person name="Sekizuka T."/>
            <person name="Kuroda M."/>
            <person name="Shibayama K."/>
        </authorList>
    </citation>
    <scope>NUCLEOTIDE SEQUENCE [LARGE SCALE GENOMIC DNA]</scope>
    <source>
        <strain evidence="2 3">MRY12-0050</strain>
    </source>
</reference>
<accession>T1DUQ4</accession>
<feature type="region of interest" description="Disordered" evidence="1">
    <location>
        <begin position="28"/>
        <end position="52"/>
    </location>
</feature>
<evidence type="ECO:0000313" key="2">
    <source>
        <dbReference type="EMBL" id="GAD17847.1"/>
    </source>
</evidence>
<proteinExistence type="predicted"/>
<evidence type="ECO:0000313" key="3">
    <source>
        <dbReference type="Proteomes" id="UP000018143"/>
    </source>
</evidence>
<organism evidence="2 3">
    <name type="scientific">Helicobacter fennelliae MRY12-0050</name>
    <dbReference type="NCBI Taxonomy" id="1325130"/>
    <lineage>
        <taxon>Bacteria</taxon>
        <taxon>Pseudomonadati</taxon>
        <taxon>Campylobacterota</taxon>
        <taxon>Epsilonproteobacteria</taxon>
        <taxon>Campylobacterales</taxon>
        <taxon>Helicobacteraceae</taxon>
        <taxon>Helicobacter</taxon>
    </lineage>
</organism>
<dbReference type="STRING" id="1325130.HFN_0662"/>
<gene>
    <name evidence="2" type="ORF">HFN_0662</name>
</gene>
<name>T1DUQ4_9HELI</name>
<keyword evidence="3" id="KW-1185">Reference proteome</keyword>
<dbReference type="Proteomes" id="UP000018143">
    <property type="component" value="Unassembled WGS sequence"/>
</dbReference>
<dbReference type="AlphaFoldDB" id="T1DUQ4"/>
<dbReference type="EMBL" id="BASD01000001">
    <property type="protein sequence ID" value="GAD17847.1"/>
    <property type="molecule type" value="Genomic_DNA"/>
</dbReference>
<sequence length="52" mass="6285">MGWILQKTLDRLDDYQDWQLKVIGNIHEDKNPNEDSIEQNEPSNTNKTRRMR</sequence>
<protein>
    <submittedName>
        <fullName evidence="2">Uncharacterized protein</fullName>
    </submittedName>
</protein>